<dbReference type="InterPro" id="IPR001915">
    <property type="entry name" value="Peptidase_M48"/>
</dbReference>
<dbReference type="Pfam" id="PF01435">
    <property type="entry name" value="Peptidase_M48"/>
    <property type="match status" value="1"/>
</dbReference>
<feature type="domain" description="Peptidase M48" evidence="7">
    <location>
        <begin position="2"/>
        <end position="56"/>
    </location>
</feature>
<keyword evidence="6" id="KW-0482">Metalloprotease</keyword>
<name>A0A6H1ZF67_9ZZZZ</name>
<protein>
    <submittedName>
        <fullName evidence="8">Putative peptidase</fullName>
    </submittedName>
</protein>
<evidence type="ECO:0000256" key="3">
    <source>
        <dbReference type="ARBA" id="ARBA00022723"/>
    </source>
</evidence>
<keyword evidence="4" id="KW-0378">Hydrolase</keyword>
<evidence type="ECO:0000313" key="9">
    <source>
        <dbReference type="EMBL" id="QJH95281.1"/>
    </source>
</evidence>
<reference evidence="8" key="1">
    <citation type="submission" date="2020-03" db="EMBL/GenBank/DDBJ databases">
        <title>The deep terrestrial virosphere.</title>
        <authorList>
            <person name="Holmfeldt K."/>
            <person name="Nilsson E."/>
            <person name="Simone D."/>
            <person name="Lopez-Fernandez M."/>
            <person name="Wu X."/>
            <person name="de Brujin I."/>
            <person name="Lundin D."/>
            <person name="Andersson A."/>
            <person name="Bertilsson S."/>
            <person name="Dopson M."/>
        </authorList>
    </citation>
    <scope>NUCLEOTIDE SEQUENCE</scope>
    <source>
        <strain evidence="8">TM448A00287</strain>
        <strain evidence="9">TM448B00362</strain>
    </source>
</reference>
<dbReference type="GO" id="GO:0006508">
    <property type="term" value="P:proteolysis"/>
    <property type="evidence" value="ECO:0007669"/>
    <property type="project" value="UniProtKB-KW"/>
</dbReference>
<accession>A0A6H1ZF67</accession>
<dbReference type="EMBL" id="MT143999">
    <property type="protein sequence ID" value="QJA45905.1"/>
    <property type="molecule type" value="Genomic_DNA"/>
</dbReference>
<sequence length="113" mass="12915">MGATVIGKTIYISKDLAAKLTPRERKVLLAHELSHWKHRDYIKMFFIKLLGLINPNTANSMRCAIEIRADKEAILKTKDVKAFKALLLKLNRDGAKYPSIDFSIQMANNMRDL</sequence>
<dbReference type="EMBL" id="MT144616">
    <property type="protein sequence ID" value="QJH95281.1"/>
    <property type="molecule type" value="Genomic_DNA"/>
</dbReference>
<keyword evidence="2" id="KW-0645">Protease</keyword>
<evidence type="ECO:0000256" key="1">
    <source>
        <dbReference type="ARBA" id="ARBA00001947"/>
    </source>
</evidence>
<proteinExistence type="predicted"/>
<dbReference type="GO" id="GO:0004222">
    <property type="term" value="F:metalloendopeptidase activity"/>
    <property type="evidence" value="ECO:0007669"/>
    <property type="project" value="InterPro"/>
</dbReference>
<dbReference type="AlphaFoldDB" id="A0A6H1ZF67"/>
<evidence type="ECO:0000256" key="2">
    <source>
        <dbReference type="ARBA" id="ARBA00022670"/>
    </source>
</evidence>
<keyword evidence="5" id="KW-0862">Zinc</keyword>
<dbReference type="Gene3D" id="3.30.2010.10">
    <property type="entry name" value="Metalloproteases ('zincins'), catalytic domain"/>
    <property type="match status" value="1"/>
</dbReference>
<comment type="cofactor">
    <cofactor evidence="1">
        <name>Zn(2+)</name>
        <dbReference type="ChEBI" id="CHEBI:29105"/>
    </cofactor>
</comment>
<evidence type="ECO:0000256" key="4">
    <source>
        <dbReference type="ARBA" id="ARBA00022801"/>
    </source>
</evidence>
<dbReference type="GO" id="GO:0046872">
    <property type="term" value="F:metal ion binding"/>
    <property type="evidence" value="ECO:0007669"/>
    <property type="project" value="UniProtKB-KW"/>
</dbReference>
<keyword evidence="3" id="KW-0479">Metal-binding</keyword>
<evidence type="ECO:0000313" key="8">
    <source>
        <dbReference type="EMBL" id="QJA45905.1"/>
    </source>
</evidence>
<evidence type="ECO:0000259" key="7">
    <source>
        <dbReference type="Pfam" id="PF01435"/>
    </source>
</evidence>
<organism evidence="8">
    <name type="scientific">viral metagenome</name>
    <dbReference type="NCBI Taxonomy" id="1070528"/>
    <lineage>
        <taxon>unclassified sequences</taxon>
        <taxon>metagenomes</taxon>
        <taxon>organismal metagenomes</taxon>
    </lineage>
</organism>
<gene>
    <name evidence="8" type="ORF">TM448A00287_0027</name>
    <name evidence="9" type="ORF">TM448B00362_0027</name>
</gene>
<evidence type="ECO:0000256" key="5">
    <source>
        <dbReference type="ARBA" id="ARBA00022833"/>
    </source>
</evidence>
<evidence type="ECO:0000256" key="6">
    <source>
        <dbReference type="ARBA" id="ARBA00023049"/>
    </source>
</evidence>